<keyword evidence="1" id="KW-0812">Transmembrane</keyword>
<dbReference type="Pfam" id="PF04341">
    <property type="entry name" value="DUF485"/>
    <property type="match status" value="1"/>
</dbReference>
<dbReference type="RefSeq" id="WP_209770052.1">
    <property type="nucleotide sequence ID" value="NZ_JAGINP010000022.1"/>
</dbReference>
<evidence type="ECO:0000313" key="3">
    <source>
        <dbReference type="Proteomes" id="UP000781958"/>
    </source>
</evidence>
<organism evidence="2 3">
    <name type="scientific">Azospirillum rugosum</name>
    <dbReference type="NCBI Taxonomy" id="416170"/>
    <lineage>
        <taxon>Bacteria</taxon>
        <taxon>Pseudomonadati</taxon>
        <taxon>Pseudomonadota</taxon>
        <taxon>Alphaproteobacteria</taxon>
        <taxon>Rhodospirillales</taxon>
        <taxon>Azospirillaceae</taxon>
        <taxon>Azospirillum</taxon>
    </lineage>
</organism>
<feature type="transmembrane region" description="Helical" evidence="1">
    <location>
        <begin position="25"/>
        <end position="47"/>
    </location>
</feature>
<accession>A0ABS4SSJ6</accession>
<dbReference type="InterPro" id="IPR007436">
    <property type="entry name" value="DUF485"/>
</dbReference>
<reference evidence="2 3" key="1">
    <citation type="submission" date="2021-03" db="EMBL/GenBank/DDBJ databases">
        <title>Genomic Encyclopedia of Type Strains, Phase III (KMG-III): the genomes of soil and plant-associated and newly described type strains.</title>
        <authorList>
            <person name="Whitman W."/>
        </authorList>
    </citation>
    <scope>NUCLEOTIDE SEQUENCE [LARGE SCALE GENOMIC DNA]</scope>
    <source>
        <strain evidence="2 3">IMMIB AFH-6</strain>
    </source>
</reference>
<feature type="transmembrane region" description="Helical" evidence="1">
    <location>
        <begin position="59"/>
        <end position="84"/>
    </location>
</feature>
<proteinExistence type="predicted"/>
<sequence>MPDELYERVLTHPKFAEMTKSRARFSWRLALIVLAVYYTFVLASALAPDLLGRPIAEGMTFSVGLTAGIVITIFCSLMTGVYVVRANGRYDAMNRDLIEEVSR</sequence>
<dbReference type="PANTHER" id="PTHR38598">
    <property type="entry name" value="INNER MEMBRANE PROTEIN YJCH"/>
    <property type="match status" value="1"/>
</dbReference>
<dbReference type="PANTHER" id="PTHR38598:SF1">
    <property type="entry name" value="INNER MEMBRANE PROTEIN YJCH"/>
    <property type="match status" value="1"/>
</dbReference>
<evidence type="ECO:0000313" key="2">
    <source>
        <dbReference type="EMBL" id="MBP2295528.1"/>
    </source>
</evidence>
<dbReference type="Proteomes" id="UP000781958">
    <property type="component" value="Unassembled WGS sequence"/>
</dbReference>
<keyword evidence="1" id="KW-1133">Transmembrane helix</keyword>
<evidence type="ECO:0000256" key="1">
    <source>
        <dbReference type="SAM" id="Phobius"/>
    </source>
</evidence>
<protein>
    <submittedName>
        <fullName evidence="2">Cation/acetate symporter</fullName>
    </submittedName>
</protein>
<name>A0ABS4SSJ6_9PROT</name>
<comment type="caution">
    <text evidence="2">The sequence shown here is derived from an EMBL/GenBank/DDBJ whole genome shotgun (WGS) entry which is preliminary data.</text>
</comment>
<keyword evidence="1" id="KW-0472">Membrane</keyword>
<gene>
    <name evidence="2" type="ORF">J2851_005338</name>
</gene>
<dbReference type="EMBL" id="JAGINP010000022">
    <property type="protein sequence ID" value="MBP2295528.1"/>
    <property type="molecule type" value="Genomic_DNA"/>
</dbReference>
<dbReference type="InterPro" id="IPR052959">
    <property type="entry name" value="Inner_membrane_assoc"/>
</dbReference>
<keyword evidence="3" id="KW-1185">Reference proteome</keyword>